<dbReference type="GO" id="GO:0016788">
    <property type="term" value="F:hydrolase activity, acting on ester bonds"/>
    <property type="evidence" value="ECO:0007669"/>
    <property type="project" value="InterPro"/>
</dbReference>
<sequence length="273" mass="29670">MLLVCLIPTTGEEISNLAPFSTGISTGSTRLLPWLCILLLARGGECEKISLIGHSAGGWLARLYMEQFGHSHISLLLTLGSPHTPPPKGLPGVIDQTRGILDYVETHCARAVYAPDSLRYVCIAGRYVKGNRLFDSFDPNSHFQVLVENSKAAFNKTYREDDQTMTEVATGEEILITSSQLLRGGAFSGAENVTSSIANAIWTRFIGQGYKQVCGQADVWGDGVVPEVSARLDGALNIIIDGVYHSPVGSDDKLRPWYGSPAILEQWIPHLLS</sequence>
<dbReference type="SUPFAM" id="SSF53474">
    <property type="entry name" value="alpha/beta-Hydrolases"/>
    <property type="match status" value="1"/>
</dbReference>
<comment type="subcellular location">
    <subcellularLocation>
        <location evidence="1">Endoplasmic reticulum membrane</location>
    </subcellularLocation>
</comment>
<dbReference type="GO" id="GO:0005789">
    <property type="term" value="C:endoplasmic reticulum membrane"/>
    <property type="evidence" value="ECO:0007669"/>
    <property type="project" value="UniProtKB-SubCell"/>
</dbReference>
<dbReference type="GO" id="GO:0009507">
    <property type="term" value="C:chloroplast"/>
    <property type="evidence" value="ECO:0007669"/>
    <property type="project" value="TreeGrafter"/>
</dbReference>
<keyword evidence="1" id="KW-0378">Hydrolase</keyword>
<dbReference type="EC" id="3.1.-.-" evidence="1"/>
<comment type="similarity">
    <text evidence="1">Belongs to the GPI inositol-deacylase family.</text>
</comment>
<organism evidence="3 4">
    <name type="scientific">Stephania japonica</name>
    <dbReference type="NCBI Taxonomy" id="461633"/>
    <lineage>
        <taxon>Eukaryota</taxon>
        <taxon>Viridiplantae</taxon>
        <taxon>Streptophyta</taxon>
        <taxon>Embryophyta</taxon>
        <taxon>Tracheophyta</taxon>
        <taxon>Spermatophyta</taxon>
        <taxon>Magnoliopsida</taxon>
        <taxon>Ranunculales</taxon>
        <taxon>Menispermaceae</taxon>
        <taxon>Menispermoideae</taxon>
        <taxon>Cissampelideae</taxon>
        <taxon>Stephania</taxon>
    </lineage>
</organism>
<feature type="domain" description="GPI inositol-deacylase PGAP1-like alpha/beta" evidence="2">
    <location>
        <begin position="45"/>
        <end position="87"/>
    </location>
</feature>
<dbReference type="Pfam" id="PF07819">
    <property type="entry name" value="PGAP1"/>
    <property type="match status" value="1"/>
</dbReference>
<dbReference type="Proteomes" id="UP001417504">
    <property type="component" value="Unassembled WGS sequence"/>
</dbReference>
<evidence type="ECO:0000313" key="4">
    <source>
        <dbReference type="Proteomes" id="UP001417504"/>
    </source>
</evidence>
<protein>
    <recommendedName>
        <fullName evidence="1">GPI inositol-deacylase</fullName>
        <ecNumber evidence="1">3.1.-.-</ecNumber>
    </recommendedName>
</protein>
<reference evidence="3 4" key="1">
    <citation type="submission" date="2024-01" db="EMBL/GenBank/DDBJ databases">
        <title>Genome assemblies of Stephania.</title>
        <authorList>
            <person name="Yang L."/>
        </authorList>
    </citation>
    <scope>NUCLEOTIDE SEQUENCE [LARGE SCALE GENOMIC DNA]</scope>
    <source>
        <strain evidence="3">QJT</strain>
        <tissue evidence="3">Leaf</tissue>
    </source>
</reference>
<gene>
    <name evidence="3" type="ORF">Sjap_003969</name>
</gene>
<dbReference type="GO" id="GO:0015031">
    <property type="term" value="P:protein transport"/>
    <property type="evidence" value="ECO:0007669"/>
    <property type="project" value="UniProtKB-KW"/>
</dbReference>
<dbReference type="Gene3D" id="3.40.50.1820">
    <property type="entry name" value="alpha/beta hydrolase"/>
    <property type="match status" value="1"/>
</dbReference>
<keyword evidence="4" id="KW-1185">Reference proteome</keyword>
<dbReference type="EMBL" id="JBBNAE010000002">
    <property type="protein sequence ID" value="KAK9144066.1"/>
    <property type="molecule type" value="Genomic_DNA"/>
</dbReference>
<accession>A0AAP0K1J4</accession>
<dbReference type="AlphaFoldDB" id="A0AAP0K1J4"/>
<keyword evidence="1" id="KW-0472">Membrane</keyword>
<evidence type="ECO:0000259" key="2">
    <source>
        <dbReference type="Pfam" id="PF07819"/>
    </source>
</evidence>
<dbReference type="PANTHER" id="PTHR47909">
    <property type="entry name" value="ALPHA/BETA-HYDROLASES SUPERFAMILY PROTEIN"/>
    <property type="match status" value="1"/>
</dbReference>
<name>A0AAP0K1J4_9MAGN</name>
<dbReference type="InterPro" id="IPR029058">
    <property type="entry name" value="AB_hydrolase_fold"/>
</dbReference>
<comment type="function">
    <text evidence="1">Involved in inositol deacylation of GPI-anchored proteins which plays important roles in the quality control and ER-associated degradation of GPI-anchored proteins.</text>
</comment>
<comment type="caution">
    <text evidence="3">The sequence shown here is derived from an EMBL/GenBank/DDBJ whole genome shotgun (WGS) entry which is preliminary data.</text>
</comment>
<dbReference type="PANTHER" id="PTHR47909:SF2">
    <property type="entry name" value="GPI INOSITOL-DEACYLASE"/>
    <property type="match status" value="1"/>
</dbReference>
<evidence type="ECO:0000313" key="3">
    <source>
        <dbReference type="EMBL" id="KAK9144066.1"/>
    </source>
</evidence>
<keyword evidence="1" id="KW-0653">Protein transport</keyword>
<keyword evidence="1" id="KW-0813">Transport</keyword>
<proteinExistence type="inferred from homology"/>
<evidence type="ECO:0000256" key="1">
    <source>
        <dbReference type="RuleBase" id="RU365011"/>
    </source>
</evidence>
<keyword evidence="1" id="KW-0256">Endoplasmic reticulum</keyword>
<dbReference type="InterPro" id="IPR012908">
    <property type="entry name" value="PGAP1-ab_dom-like"/>
</dbReference>